<dbReference type="InterPro" id="IPR001611">
    <property type="entry name" value="Leu-rich_rpt"/>
</dbReference>
<keyword evidence="4" id="KW-0812">Transmembrane</keyword>
<keyword evidence="4" id="KW-1133">Transmembrane helix</keyword>
<keyword evidence="1" id="KW-0433">Leucine-rich repeat</keyword>
<dbReference type="InterPro" id="IPR032675">
    <property type="entry name" value="LRR_dom_sf"/>
</dbReference>
<sequence length="274" mass="31909">MCKIGLVVTVMIFIGLLFIGTYFIWKAIIGDDICRRGTSPPPIYKCRTTVTIFGVNECSFKNICLDARHAKFIPESDDSPENKTTTIDLGGGSGSRMQTLTADICAKFPTVINYRASFLGLTKINENAFNECKKLEKLNLGYNYLEYLDPTIFIENFEIKYLYLYYNRLREIDPGIFRNLLKLEKLHLEGNFLVSFQMKALPVFVNLKSLFLNRNELKNLEIKRFYKKFPKLRYLSVCDNFLSDRLDVKILIEYFSEKFIQTDLNFCLNEMEKN</sequence>
<keyword evidence="3" id="KW-0677">Repeat</keyword>
<dbReference type="PANTHER" id="PTHR24366">
    <property type="entry name" value="IG(IMMUNOGLOBULIN) AND LRR(LEUCINE RICH REPEAT) DOMAINS"/>
    <property type="match status" value="1"/>
</dbReference>
<dbReference type="EMBL" id="UFQT01000752">
    <property type="protein sequence ID" value="SSX26969.1"/>
    <property type="molecule type" value="Genomic_DNA"/>
</dbReference>
<evidence type="ECO:0000256" key="1">
    <source>
        <dbReference type="ARBA" id="ARBA00022614"/>
    </source>
</evidence>
<dbReference type="EMBL" id="UFQS01000752">
    <property type="protein sequence ID" value="SSX06622.1"/>
    <property type="molecule type" value="Genomic_DNA"/>
</dbReference>
<feature type="transmembrane region" description="Helical" evidence="4">
    <location>
        <begin position="6"/>
        <end position="25"/>
    </location>
</feature>
<keyword evidence="4" id="KW-0472">Membrane</keyword>
<evidence type="ECO:0000313" key="6">
    <source>
        <dbReference type="EMBL" id="SSX26969.1"/>
    </source>
</evidence>
<reference evidence="6" key="2">
    <citation type="submission" date="2018-07" db="EMBL/GenBank/DDBJ databases">
        <authorList>
            <person name="Quirk P.G."/>
            <person name="Krulwich T.A."/>
        </authorList>
    </citation>
    <scope>NUCLEOTIDE SEQUENCE</scope>
</reference>
<keyword evidence="2" id="KW-0732">Signal</keyword>
<evidence type="ECO:0000256" key="3">
    <source>
        <dbReference type="ARBA" id="ARBA00022737"/>
    </source>
</evidence>
<proteinExistence type="predicted"/>
<dbReference type="AlphaFoldDB" id="A0A336MDI2"/>
<gene>
    <name evidence="6" type="primary">CSON014039</name>
</gene>
<protein>
    <submittedName>
        <fullName evidence="6">CSON014039 protein</fullName>
    </submittedName>
</protein>
<dbReference type="Gene3D" id="3.80.10.10">
    <property type="entry name" value="Ribonuclease Inhibitor"/>
    <property type="match status" value="1"/>
</dbReference>
<evidence type="ECO:0000256" key="4">
    <source>
        <dbReference type="SAM" id="Phobius"/>
    </source>
</evidence>
<dbReference type="SUPFAM" id="SSF52058">
    <property type="entry name" value="L domain-like"/>
    <property type="match status" value="1"/>
</dbReference>
<dbReference type="VEuPathDB" id="VectorBase:CSON014039"/>
<accession>A0A336MDI2</accession>
<evidence type="ECO:0000313" key="5">
    <source>
        <dbReference type="EMBL" id="SSX06622.1"/>
    </source>
</evidence>
<dbReference type="PANTHER" id="PTHR24366:SF161">
    <property type="entry name" value="TIR DOMAIN-CONTAINING PROTEIN"/>
    <property type="match status" value="1"/>
</dbReference>
<dbReference type="Pfam" id="PF13855">
    <property type="entry name" value="LRR_8"/>
    <property type="match status" value="1"/>
</dbReference>
<reference evidence="5" key="1">
    <citation type="submission" date="2018-04" db="EMBL/GenBank/DDBJ databases">
        <authorList>
            <person name="Go L.Y."/>
            <person name="Mitchell J.A."/>
        </authorList>
    </citation>
    <scope>NUCLEOTIDE SEQUENCE</scope>
    <source>
        <tissue evidence="5">Whole organism</tissue>
    </source>
</reference>
<organism evidence="6">
    <name type="scientific">Culicoides sonorensis</name>
    <name type="common">Biting midge</name>
    <dbReference type="NCBI Taxonomy" id="179676"/>
    <lineage>
        <taxon>Eukaryota</taxon>
        <taxon>Metazoa</taxon>
        <taxon>Ecdysozoa</taxon>
        <taxon>Arthropoda</taxon>
        <taxon>Hexapoda</taxon>
        <taxon>Insecta</taxon>
        <taxon>Pterygota</taxon>
        <taxon>Neoptera</taxon>
        <taxon>Endopterygota</taxon>
        <taxon>Diptera</taxon>
        <taxon>Nematocera</taxon>
        <taxon>Chironomoidea</taxon>
        <taxon>Ceratopogonidae</taxon>
        <taxon>Ceratopogoninae</taxon>
        <taxon>Culicoides</taxon>
        <taxon>Monoculicoides</taxon>
    </lineage>
</organism>
<evidence type="ECO:0000256" key="2">
    <source>
        <dbReference type="ARBA" id="ARBA00022729"/>
    </source>
</evidence>
<name>A0A336MDI2_CULSO</name>